<accession>A0ABY9J7T1</accession>
<evidence type="ECO:0000313" key="1">
    <source>
        <dbReference type="EMBL" id="WLQ62026.1"/>
    </source>
</evidence>
<protein>
    <submittedName>
        <fullName evidence="1">Uncharacterized protein</fullName>
    </submittedName>
</protein>
<reference evidence="1 2" key="1">
    <citation type="submission" date="2023-03" db="EMBL/GenBank/DDBJ databases">
        <title>Isolation and description of six Streptomyces strains from soil environments, able to metabolize different microbial glucans.</title>
        <authorList>
            <person name="Widen T."/>
            <person name="Larsbrink J."/>
        </authorList>
    </citation>
    <scope>NUCLEOTIDE SEQUENCE [LARGE SCALE GENOMIC DNA]</scope>
    <source>
        <strain evidence="1 2">Alt2</strain>
        <plasmid evidence="1 2">unnamed1</plasmid>
    </source>
</reference>
<evidence type="ECO:0000313" key="2">
    <source>
        <dbReference type="Proteomes" id="UP001235744"/>
    </source>
</evidence>
<organism evidence="1 2">
    <name type="scientific">Streptomyces poriferorum</name>
    <dbReference type="NCBI Taxonomy" id="2798799"/>
    <lineage>
        <taxon>Bacteria</taxon>
        <taxon>Bacillati</taxon>
        <taxon>Actinomycetota</taxon>
        <taxon>Actinomycetes</taxon>
        <taxon>Kitasatosporales</taxon>
        <taxon>Streptomycetaceae</taxon>
        <taxon>Streptomyces</taxon>
    </lineage>
</organism>
<name>A0ABY9J7T1_9ACTN</name>
<gene>
    <name evidence="1" type="ORF">P8A19_41875</name>
</gene>
<keyword evidence="2" id="KW-1185">Reference proteome</keyword>
<dbReference type="Proteomes" id="UP001235744">
    <property type="component" value="Plasmid unnamed1"/>
</dbReference>
<keyword evidence="1" id="KW-0614">Plasmid</keyword>
<dbReference type="RefSeq" id="WP_306106380.1">
    <property type="nucleotide sequence ID" value="NZ_CP120989.1"/>
</dbReference>
<sequence>MPARPTGTAWLTGIREEDRHHTLVRFAGELDDAALADIRALCPGRHVSRCGSEIVVWPLGTTWVSHGPRSTVLRGSFDERDVQAVLAAHPGRLVSRDGDLITVWPAIPAGADTQTSQGGTR</sequence>
<dbReference type="EMBL" id="CP120989">
    <property type="protein sequence ID" value="WLQ62026.1"/>
    <property type="molecule type" value="Genomic_DNA"/>
</dbReference>
<proteinExistence type="predicted"/>
<geneLocation type="plasmid" evidence="1 2">
    <name>unnamed1</name>
</geneLocation>